<feature type="domain" description="PPM-type phosphatase" evidence="3">
    <location>
        <begin position="137"/>
        <end position="355"/>
    </location>
</feature>
<keyword evidence="5" id="KW-1185">Reference proteome</keyword>
<evidence type="ECO:0000259" key="3">
    <source>
        <dbReference type="SMART" id="SM00331"/>
    </source>
</evidence>
<dbReference type="Proteomes" id="UP000632849">
    <property type="component" value="Unassembled WGS sequence"/>
</dbReference>
<reference evidence="4" key="2">
    <citation type="submission" date="2020-09" db="EMBL/GenBank/DDBJ databases">
        <authorList>
            <person name="Sun Q."/>
            <person name="Ohkuma M."/>
        </authorList>
    </citation>
    <scope>NUCLEOTIDE SEQUENCE</scope>
    <source>
        <strain evidence="4">JCM 4122</strain>
    </source>
</reference>
<dbReference type="PANTHER" id="PTHR43156:SF2">
    <property type="entry name" value="STAGE II SPORULATION PROTEIN E"/>
    <property type="match status" value="1"/>
</dbReference>
<keyword evidence="2" id="KW-0472">Membrane</keyword>
<dbReference type="GO" id="GO:0016791">
    <property type="term" value="F:phosphatase activity"/>
    <property type="evidence" value="ECO:0007669"/>
    <property type="project" value="TreeGrafter"/>
</dbReference>
<dbReference type="InterPro" id="IPR001932">
    <property type="entry name" value="PPM-type_phosphatase-like_dom"/>
</dbReference>
<organism evidence="4 5">
    <name type="scientific">Streptomyces filamentosus</name>
    <name type="common">Streptomyces roseosporus</name>
    <dbReference type="NCBI Taxonomy" id="67294"/>
    <lineage>
        <taxon>Bacteria</taxon>
        <taxon>Bacillati</taxon>
        <taxon>Actinomycetota</taxon>
        <taxon>Actinomycetes</taxon>
        <taxon>Kitasatosporales</taxon>
        <taxon>Streptomycetaceae</taxon>
        <taxon>Streptomyces</taxon>
    </lineage>
</organism>
<dbReference type="SMART" id="SM00331">
    <property type="entry name" value="PP2C_SIG"/>
    <property type="match status" value="1"/>
</dbReference>
<gene>
    <name evidence="4" type="ORF">GCM10017667_01030</name>
</gene>
<proteinExistence type="predicted"/>
<evidence type="ECO:0000256" key="2">
    <source>
        <dbReference type="SAM" id="Phobius"/>
    </source>
</evidence>
<name>A0A919BBN1_STRFL</name>
<sequence length="361" mass="38017">MEWLRAAGPMVRSSAALPLGVMLGVAVVDALTGPEYNLLPVYAAGPAIAAGRGSIRNVVTMGGVAALLCLLFAAHADRFGALRMYVALAAIAYVTLAAVYAAWIRLKTERRLVDVQEVARTLEDVLFVPLPPVLGPVRIGASYVSASRATRVGGDLYKAVPSPYGVRLVIADVQGKGLGTIRCAAVVLAAFREAGPEYEDLTEVGRRIESALKRSTDGKRFVTGILAQISPDGQLLAFNQGHPAPLLRTADGGIRFLEPDEPVPPFGLTGLAGSGNVLDSVTRLALQPGDRLLLYTDGLSEARDRDGRFYPVAERAGPLLDEGSPEEALRRVRADVAAFTGAVPDDDSALILVEFAPGAVP</sequence>
<keyword evidence="2" id="KW-0812">Transmembrane</keyword>
<dbReference type="InterPro" id="IPR052016">
    <property type="entry name" value="Bact_Sigma-Reg"/>
</dbReference>
<feature type="transmembrane region" description="Helical" evidence="2">
    <location>
        <begin position="85"/>
        <end position="103"/>
    </location>
</feature>
<dbReference type="Pfam" id="PF07228">
    <property type="entry name" value="SpoIIE"/>
    <property type="match status" value="1"/>
</dbReference>
<evidence type="ECO:0000313" key="5">
    <source>
        <dbReference type="Proteomes" id="UP000632849"/>
    </source>
</evidence>
<dbReference type="PANTHER" id="PTHR43156">
    <property type="entry name" value="STAGE II SPORULATION PROTEIN E-RELATED"/>
    <property type="match status" value="1"/>
</dbReference>
<evidence type="ECO:0000313" key="4">
    <source>
        <dbReference type="EMBL" id="GHF77532.1"/>
    </source>
</evidence>
<dbReference type="InterPro" id="IPR036457">
    <property type="entry name" value="PPM-type-like_dom_sf"/>
</dbReference>
<dbReference type="SUPFAM" id="SSF81606">
    <property type="entry name" value="PP2C-like"/>
    <property type="match status" value="1"/>
</dbReference>
<evidence type="ECO:0000256" key="1">
    <source>
        <dbReference type="ARBA" id="ARBA00022801"/>
    </source>
</evidence>
<feature type="transmembrane region" description="Helical" evidence="2">
    <location>
        <begin position="54"/>
        <end position="73"/>
    </location>
</feature>
<keyword evidence="1" id="KW-0378">Hydrolase</keyword>
<accession>A0A919BBN1</accession>
<dbReference type="AlphaFoldDB" id="A0A919BBN1"/>
<keyword evidence="2" id="KW-1133">Transmembrane helix</keyword>
<comment type="caution">
    <text evidence="4">The sequence shown here is derived from an EMBL/GenBank/DDBJ whole genome shotgun (WGS) entry which is preliminary data.</text>
</comment>
<dbReference type="EMBL" id="BNBE01000001">
    <property type="protein sequence ID" value="GHF77532.1"/>
    <property type="molecule type" value="Genomic_DNA"/>
</dbReference>
<dbReference type="Gene3D" id="3.60.40.10">
    <property type="entry name" value="PPM-type phosphatase domain"/>
    <property type="match status" value="1"/>
</dbReference>
<reference evidence="4" key="1">
    <citation type="journal article" date="2014" name="Int. J. Syst. Evol. Microbiol.">
        <title>Complete genome sequence of Corynebacterium casei LMG S-19264T (=DSM 44701T), isolated from a smear-ripened cheese.</title>
        <authorList>
            <consortium name="US DOE Joint Genome Institute (JGI-PGF)"/>
            <person name="Walter F."/>
            <person name="Albersmeier A."/>
            <person name="Kalinowski J."/>
            <person name="Ruckert C."/>
        </authorList>
    </citation>
    <scope>NUCLEOTIDE SEQUENCE</scope>
    <source>
        <strain evidence="4">JCM 4122</strain>
    </source>
</reference>
<protein>
    <submittedName>
        <fullName evidence="4">Membrane protein</fullName>
    </submittedName>
</protein>
<dbReference type="RefSeq" id="WP_190040461.1">
    <property type="nucleotide sequence ID" value="NZ_BNBE01000001.1"/>
</dbReference>